<protein>
    <submittedName>
        <fullName evidence="3">BspA family leucine-rich repeat surface protein</fullName>
    </submittedName>
</protein>
<feature type="domain" description="Secretion system C-terminal sorting" evidence="2">
    <location>
        <begin position="1311"/>
        <end position="1382"/>
    </location>
</feature>
<feature type="signal peptide" evidence="1">
    <location>
        <begin position="1"/>
        <end position="20"/>
    </location>
</feature>
<dbReference type="Pfam" id="PF18962">
    <property type="entry name" value="Por_Secre_tail"/>
    <property type="match status" value="1"/>
</dbReference>
<dbReference type="NCBIfam" id="TIGR04183">
    <property type="entry name" value="Por_Secre_tail"/>
    <property type="match status" value="1"/>
</dbReference>
<dbReference type="InterPro" id="IPR011889">
    <property type="entry name" value="Liste_lipo_26"/>
</dbReference>
<dbReference type="Proteomes" id="UP001597118">
    <property type="component" value="Unassembled WGS sequence"/>
</dbReference>
<reference evidence="4" key="1">
    <citation type="journal article" date="2019" name="Int. J. Syst. Evol. Microbiol.">
        <title>The Global Catalogue of Microorganisms (GCM) 10K type strain sequencing project: providing services to taxonomists for standard genome sequencing and annotation.</title>
        <authorList>
            <consortium name="The Broad Institute Genomics Platform"/>
            <consortium name="The Broad Institute Genome Sequencing Center for Infectious Disease"/>
            <person name="Wu L."/>
            <person name="Ma J."/>
        </authorList>
    </citation>
    <scope>NUCLEOTIDE SEQUENCE [LARGE SCALE GENOMIC DNA]</scope>
    <source>
        <strain evidence="4">CCUG 53762</strain>
    </source>
</reference>
<evidence type="ECO:0000259" key="2">
    <source>
        <dbReference type="Pfam" id="PF18962"/>
    </source>
</evidence>
<proteinExistence type="predicted"/>
<organism evidence="3 4">
    <name type="scientific">Pseudopedobacter beijingensis</name>
    <dbReference type="NCBI Taxonomy" id="1207056"/>
    <lineage>
        <taxon>Bacteria</taxon>
        <taxon>Pseudomonadati</taxon>
        <taxon>Bacteroidota</taxon>
        <taxon>Sphingobacteriia</taxon>
        <taxon>Sphingobacteriales</taxon>
        <taxon>Sphingobacteriaceae</taxon>
        <taxon>Pseudopedobacter</taxon>
    </lineage>
</organism>
<comment type="caution">
    <text evidence="3">The sequence shown here is derived from an EMBL/GenBank/DDBJ whole genome shotgun (WGS) entry which is preliminary data.</text>
</comment>
<evidence type="ECO:0000313" key="3">
    <source>
        <dbReference type="EMBL" id="MFD1630087.1"/>
    </source>
</evidence>
<dbReference type="InterPro" id="IPR026444">
    <property type="entry name" value="Secre_tail"/>
</dbReference>
<keyword evidence="1" id="KW-0732">Signal</keyword>
<evidence type="ECO:0000313" key="4">
    <source>
        <dbReference type="Proteomes" id="UP001597118"/>
    </source>
</evidence>
<dbReference type="InterPro" id="IPR005046">
    <property type="entry name" value="DUF285"/>
</dbReference>
<dbReference type="RefSeq" id="WP_379662465.1">
    <property type="nucleotide sequence ID" value="NZ_JBHUDG010000014.1"/>
</dbReference>
<evidence type="ECO:0000256" key="1">
    <source>
        <dbReference type="SAM" id="SignalP"/>
    </source>
</evidence>
<dbReference type="NCBIfam" id="TIGR02167">
    <property type="entry name" value="Liste_lipo_26"/>
    <property type="match status" value="11"/>
</dbReference>
<dbReference type="EMBL" id="JBHUDG010000014">
    <property type="protein sequence ID" value="MFD1630087.1"/>
    <property type="molecule type" value="Genomic_DNA"/>
</dbReference>
<name>A0ABW4ICD9_9SPHI</name>
<feature type="chain" id="PRO_5045458222" evidence="1">
    <location>
        <begin position="21"/>
        <end position="1384"/>
    </location>
</feature>
<dbReference type="SUPFAM" id="SSF141571">
    <property type="entry name" value="Pentapeptide repeat-like"/>
    <property type="match status" value="1"/>
</dbReference>
<gene>
    <name evidence="3" type="ORF">ACFSAH_09370</name>
</gene>
<dbReference type="Pfam" id="PF03382">
    <property type="entry name" value="DUF285"/>
    <property type="match status" value="5"/>
</dbReference>
<sequence>MKLKLLLISLCLFTGVISKAAPDHTGAFITVWDTDKMEAGQTFWAALLGGSAQYYWEKINASGVATGTNSGTSYAAFASPGNLNLTAVKAKSGIYRLYIKTGTKSPYFNAFGLGGKYQTAIALTKVESWGNINWASMASMFQSCENLTVFPASPPNTSAVTSMSYMFYGAKNFNCDMVGWDIKNVTDMSYMFYGASAFNGNIDGWNVGKVNTMQDMFNGASSFNRNISNWNVSSVTNMSGMFSRASAFNQNISKWNVSKVGSMLTMFNEAVAFNQDLSSWDLTSVGYMTYMFKGATSFNQYLGDWKLKTAFFGSPYDGMLDGAGLSCSNYSKTLKAWAQNSTLPNTVNLGAVTGLKYAVDAQQYRDILTKPTNQGGKGWILNGDSKDNSCFMLDHTGAFITIWDTNKMGTGESFSLYTEQDSKYAYYWEKVGEESTVNSGVYLETTLSSGSYTLKIPEISAGTGQYRLYIKKPFKWMYFSNMAPVTGTAKALLEVEDWGNISWSNMSYTFYGCENLVKLPQIAPDLSLVKDMQYMFSGAKKFNSSINNWDMKNVTNITGMFTDAESFNQDLNNWQLDKVTQMARVFYGAKVFNGNLSNWKIGGTSLESMFYQANAFNGDIRAWNTENITNMQNMFGYAKAFNRDISKWKVGQVSNMSSLFNGAEAFNQDISEWDISSVTNMSYMFSEAKAFNQNVGKWDISQVTNITSMFSGAAAFNQNIGGWKVGHITNMTQLFSRATAFNQDISSWDVSKVDNMSSMFSGATAFNKNIGGWDTKNVTNMSALFSGASSFNQNIGNWKTGKVTDMSWMFSKASTFNQDISGWNVGSVTNMSKMFSEATTFNQDLSKWPFKAGGSYNSMLEYAGLSCTNYSKLLKSLSENPNTVTYVYWPVNGLKYASNATAYRDLLKNNKGWTITDDVVDASCVLNTIDHTGAFITIWDTDKLPDNYYVSFNTQGSNYEYYWEKVGEEQNTNSGTYQVNNNSQSLVLQNDFVSGTGIYRLYIKAGSGTFTGFQTYGHAGQAAGLIAVESWGGVTWTNLKGAFLACENLTSLPAEAPDLSQITDLSFMFGGAKLFNQDISHWDVSYVTDMSVMFTGAESFNQDISNWDVSKVTNMSRMFSGAKAFNQNLGSWTLADNVDLTDMLNNSGLSAENYGLTLKGWAENPNTPTGITLGAVGLKYDVASQQYWDLLTKPVAEGGKGWTITDGGALPVTILTYVAKTEGGLVQINWQTATETNNSHFIIEKSADGIHFSYLERQEAKGPGTYLVYDKKPVNGLNYYRLTQYDKNGIATDHGVKFVNFEMQAAAVTVSPNPVSSSTTATVSFPAGVYTQGTITDLQGRTISTTAITVNQQNISIETTNLSSGIYFIRLSGKEQSVQKLIKQ</sequence>
<keyword evidence="4" id="KW-1185">Reference proteome</keyword>
<accession>A0ABW4ICD9</accession>